<comment type="caution">
    <text evidence="3">The sequence shown here is derived from an EMBL/GenBank/DDBJ whole genome shotgun (WGS) entry which is preliminary data.</text>
</comment>
<dbReference type="RefSeq" id="WP_185052990.1">
    <property type="nucleotide sequence ID" value="NZ_BAABIX010000017.1"/>
</dbReference>
<feature type="chain" id="PRO_5039540463" evidence="1">
    <location>
        <begin position="28"/>
        <end position="517"/>
    </location>
</feature>
<name>A0A840PFZ6_9ACTN</name>
<dbReference type="GO" id="GO:1904680">
    <property type="term" value="F:peptide transmembrane transporter activity"/>
    <property type="evidence" value="ECO:0007669"/>
    <property type="project" value="TreeGrafter"/>
</dbReference>
<dbReference type="PROSITE" id="PS51257">
    <property type="entry name" value="PROKAR_LIPOPROTEIN"/>
    <property type="match status" value="1"/>
</dbReference>
<dbReference type="SUPFAM" id="SSF53850">
    <property type="entry name" value="Periplasmic binding protein-like II"/>
    <property type="match status" value="1"/>
</dbReference>
<evidence type="ECO:0000256" key="1">
    <source>
        <dbReference type="SAM" id="SignalP"/>
    </source>
</evidence>
<dbReference type="GO" id="GO:0042597">
    <property type="term" value="C:periplasmic space"/>
    <property type="evidence" value="ECO:0007669"/>
    <property type="project" value="UniProtKB-ARBA"/>
</dbReference>
<dbReference type="InterPro" id="IPR039424">
    <property type="entry name" value="SBP_5"/>
</dbReference>
<dbReference type="InterPro" id="IPR030678">
    <property type="entry name" value="Peptide/Ni-bd"/>
</dbReference>
<proteinExistence type="predicted"/>
<dbReference type="Pfam" id="PF00496">
    <property type="entry name" value="SBP_bac_5"/>
    <property type="match status" value="1"/>
</dbReference>
<sequence>MVRIVRRTTRGLRLGNLVIVLAAAALAAGACSGDPGESSGDTLTIGLVQQPLSLDPAKTNTGASQLIALAYDTLIVKNPDGSLSPGIATDWSYVGSGNTRFELTIREGVTFADGTPLDAEAVAKSITYFKGANGPPAATLAAVKTAKALSATKVRLDLSAPNPVLPQLLSQDYLAGAVINPKATENPAQLGADTFGAGPYLLDKGATVIGDHFTLVPNPKYWNPPAVKWDKIVFRVIANPSALLGAMQTGQVDVAQGDASTADKAEAAGLKVLTSPAGWNGLFLMDRSGEVCPALGDQSVRQALNHAIDRRAIARALLGKYGGPTVQPQSEGWDNYDPALESRYPYDPEKAKELLASSGHKGGVSISVVVTQGPDAQLVQAVGAYLSKVGVELDVTTAPTFNDFVSKLTSKKFCAFTTPWGGQPAFIQAGALFLPGGVGNPFGVIDEQVADLVRRAAAAPAEESGELYRRMQARIVDLAWFVPVVRTDTLYYVGDGVTGVETTGAEQIPYPLNFRPS</sequence>
<dbReference type="PIRSF" id="PIRSF002741">
    <property type="entry name" value="MppA"/>
    <property type="match status" value="1"/>
</dbReference>
<keyword evidence="4" id="KW-1185">Reference proteome</keyword>
<gene>
    <name evidence="3" type="ORF">HNP84_005811</name>
</gene>
<dbReference type="GO" id="GO:0015833">
    <property type="term" value="P:peptide transport"/>
    <property type="evidence" value="ECO:0007669"/>
    <property type="project" value="TreeGrafter"/>
</dbReference>
<evidence type="ECO:0000313" key="3">
    <source>
        <dbReference type="EMBL" id="MBB5136067.1"/>
    </source>
</evidence>
<dbReference type="EMBL" id="JACHGN010000013">
    <property type="protein sequence ID" value="MBB5136067.1"/>
    <property type="molecule type" value="Genomic_DNA"/>
</dbReference>
<dbReference type="Proteomes" id="UP000578449">
    <property type="component" value="Unassembled WGS sequence"/>
</dbReference>
<feature type="domain" description="Solute-binding protein family 5" evidence="2">
    <location>
        <begin position="83"/>
        <end position="424"/>
    </location>
</feature>
<evidence type="ECO:0000259" key="2">
    <source>
        <dbReference type="Pfam" id="PF00496"/>
    </source>
</evidence>
<evidence type="ECO:0000313" key="4">
    <source>
        <dbReference type="Proteomes" id="UP000578449"/>
    </source>
</evidence>
<dbReference type="InterPro" id="IPR000914">
    <property type="entry name" value="SBP_5_dom"/>
</dbReference>
<dbReference type="AlphaFoldDB" id="A0A840PFZ6"/>
<dbReference type="Gene3D" id="3.10.105.10">
    <property type="entry name" value="Dipeptide-binding Protein, Domain 3"/>
    <property type="match status" value="1"/>
</dbReference>
<reference evidence="3 4" key="1">
    <citation type="submission" date="2020-08" db="EMBL/GenBank/DDBJ databases">
        <title>Genomic Encyclopedia of Type Strains, Phase IV (KMG-IV): sequencing the most valuable type-strain genomes for metagenomic binning, comparative biology and taxonomic classification.</title>
        <authorList>
            <person name="Goeker M."/>
        </authorList>
    </citation>
    <scope>NUCLEOTIDE SEQUENCE [LARGE SCALE GENOMIC DNA]</scope>
    <source>
        <strain evidence="3 4">DSM 45615</strain>
    </source>
</reference>
<dbReference type="Gene3D" id="3.40.190.10">
    <property type="entry name" value="Periplasmic binding protein-like II"/>
    <property type="match status" value="1"/>
</dbReference>
<dbReference type="PANTHER" id="PTHR30290">
    <property type="entry name" value="PERIPLASMIC BINDING COMPONENT OF ABC TRANSPORTER"/>
    <property type="match status" value="1"/>
</dbReference>
<protein>
    <submittedName>
        <fullName evidence="3">Peptide/nickel transport system substrate-binding protein</fullName>
    </submittedName>
</protein>
<keyword evidence="1" id="KW-0732">Signal</keyword>
<feature type="signal peptide" evidence="1">
    <location>
        <begin position="1"/>
        <end position="27"/>
    </location>
</feature>
<organism evidence="3 4">
    <name type="scientific">Thermocatellispora tengchongensis</name>
    <dbReference type="NCBI Taxonomy" id="1073253"/>
    <lineage>
        <taxon>Bacteria</taxon>
        <taxon>Bacillati</taxon>
        <taxon>Actinomycetota</taxon>
        <taxon>Actinomycetes</taxon>
        <taxon>Streptosporangiales</taxon>
        <taxon>Streptosporangiaceae</taxon>
        <taxon>Thermocatellispora</taxon>
    </lineage>
</organism>
<accession>A0A840PFZ6</accession>
<dbReference type="GO" id="GO:0043190">
    <property type="term" value="C:ATP-binding cassette (ABC) transporter complex"/>
    <property type="evidence" value="ECO:0007669"/>
    <property type="project" value="InterPro"/>
</dbReference>